<evidence type="ECO:0000313" key="3">
    <source>
        <dbReference type="Proteomes" id="UP001596405"/>
    </source>
</evidence>
<keyword evidence="3" id="KW-1185">Reference proteome</keyword>
<organism evidence="2 3">
    <name type="scientific">Rufibacter roseus</name>
    <dbReference type="NCBI Taxonomy" id="1567108"/>
    <lineage>
        <taxon>Bacteria</taxon>
        <taxon>Pseudomonadati</taxon>
        <taxon>Bacteroidota</taxon>
        <taxon>Cytophagia</taxon>
        <taxon>Cytophagales</taxon>
        <taxon>Hymenobacteraceae</taxon>
        <taxon>Rufibacter</taxon>
    </lineage>
</organism>
<sequence length="80" mass="8427">MPYKSNNANHQGGENKGGPANHGQPKAGVKTTGGPEDIKRSEDTVAKHVNEGEQPTPDAITHPNRNTDKPNIDKPGYGGT</sequence>
<proteinExistence type="predicted"/>
<dbReference type="RefSeq" id="WP_066625373.1">
    <property type="nucleotide sequence ID" value="NZ_JBHSYQ010000003.1"/>
</dbReference>
<evidence type="ECO:0000256" key="1">
    <source>
        <dbReference type="SAM" id="MobiDB-lite"/>
    </source>
</evidence>
<dbReference type="EMBL" id="JBHSYQ010000003">
    <property type="protein sequence ID" value="MFC6996511.1"/>
    <property type="molecule type" value="Genomic_DNA"/>
</dbReference>
<gene>
    <name evidence="2" type="ORF">ACFQHR_02690</name>
</gene>
<feature type="compositionally biased region" description="Basic and acidic residues" evidence="1">
    <location>
        <begin position="36"/>
        <end position="51"/>
    </location>
</feature>
<reference evidence="3" key="1">
    <citation type="journal article" date="2019" name="Int. J. Syst. Evol. Microbiol.">
        <title>The Global Catalogue of Microorganisms (GCM) 10K type strain sequencing project: providing services to taxonomists for standard genome sequencing and annotation.</title>
        <authorList>
            <consortium name="The Broad Institute Genomics Platform"/>
            <consortium name="The Broad Institute Genome Sequencing Center for Infectious Disease"/>
            <person name="Wu L."/>
            <person name="Ma J."/>
        </authorList>
    </citation>
    <scope>NUCLEOTIDE SEQUENCE [LARGE SCALE GENOMIC DNA]</scope>
    <source>
        <strain evidence="3">CGMCC 4.7393</strain>
    </source>
</reference>
<feature type="region of interest" description="Disordered" evidence="1">
    <location>
        <begin position="1"/>
        <end position="80"/>
    </location>
</feature>
<comment type="caution">
    <text evidence="2">The sequence shown here is derived from an EMBL/GenBank/DDBJ whole genome shotgun (WGS) entry which is preliminary data.</text>
</comment>
<accession>A0ABW2DID7</accession>
<feature type="compositionally biased region" description="Polar residues" evidence="1">
    <location>
        <begin position="1"/>
        <end position="12"/>
    </location>
</feature>
<protein>
    <submittedName>
        <fullName evidence="2">Uncharacterized protein</fullName>
    </submittedName>
</protein>
<evidence type="ECO:0000313" key="2">
    <source>
        <dbReference type="EMBL" id="MFC6996511.1"/>
    </source>
</evidence>
<name>A0ABW2DID7_9BACT</name>
<dbReference type="Proteomes" id="UP001596405">
    <property type="component" value="Unassembled WGS sequence"/>
</dbReference>